<accession>A0A9P8TRX5</accession>
<evidence type="ECO:0000313" key="4">
    <source>
        <dbReference type="Proteomes" id="UP000774326"/>
    </source>
</evidence>
<gene>
    <name evidence="3" type="ORF">WICPIJ_000342</name>
</gene>
<dbReference type="AlphaFoldDB" id="A0A9P8TRX5"/>
<comment type="caution">
    <text evidence="3">The sequence shown here is derived from an EMBL/GenBank/DDBJ whole genome shotgun (WGS) entry which is preliminary data.</text>
</comment>
<dbReference type="Proteomes" id="UP000774326">
    <property type="component" value="Unassembled WGS sequence"/>
</dbReference>
<keyword evidence="1" id="KW-1133">Transmembrane helix</keyword>
<keyword evidence="2" id="KW-0732">Signal</keyword>
<evidence type="ECO:0000256" key="2">
    <source>
        <dbReference type="SAM" id="SignalP"/>
    </source>
</evidence>
<keyword evidence="4" id="KW-1185">Reference proteome</keyword>
<proteinExistence type="predicted"/>
<keyword evidence="1" id="KW-0472">Membrane</keyword>
<reference evidence="3" key="1">
    <citation type="journal article" date="2021" name="Open Biol.">
        <title>Shared evolutionary footprints suggest mitochondrial oxidative damage underlies multiple complex I losses in fungi.</title>
        <authorList>
            <person name="Schikora-Tamarit M.A."/>
            <person name="Marcet-Houben M."/>
            <person name="Nosek J."/>
            <person name="Gabaldon T."/>
        </authorList>
    </citation>
    <scope>NUCLEOTIDE SEQUENCE</scope>
    <source>
        <strain evidence="3">CBS2887</strain>
    </source>
</reference>
<reference evidence="3" key="2">
    <citation type="submission" date="2021-01" db="EMBL/GenBank/DDBJ databases">
        <authorList>
            <person name="Schikora-Tamarit M.A."/>
        </authorList>
    </citation>
    <scope>NUCLEOTIDE SEQUENCE</scope>
    <source>
        <strain evidence="3">CBS2887</strain>
    </source>
</reference>
<dbReference type="EMBL" id="JAEUBG010000218">
    <property type="protein sequence ID" value="KAH3688651.1"/>
    <property type="molecule type" value="Genomic_DNA"/>
</dbReference>
<keyword evidence="1" id="KW-0812">Transmembrane</keyword>
<feature type="signal peptide" evidence="2">
    <location>
        <begin position="1"/>
        <end position="47"/>
    </location>
</feature>
<name>A0A9P8TRX5_WICPI</name>
<organism evidence="3 4">
    <name type="scientific">Wickerhamomyces pijperi</name>
    <name type="common">Yeast</name>
    <name type="synonym">Pichia pijperi</name>
    <dbReference type="NCBI Taxonomy" id="599730"/>
    <lineage>
        <taxon>Eukaryota</taxon>
        <taxon>Fungi</taxon>
        <taxon>Dikarya</taxon>
        <taxon>Ascomycota</taxon>
        <taxon>Saccharomycotina</taxon>
        <taxon>Saccharomycetes</taxon>
        <taxon>Phaffomycetales</taxon>
        <taxon>Wickerhamomycetaceae</taxon>
        <taxon>Wickerhamomyces</taxon>
    </lineage>
</organism>
<protein>
    <recommendedName>
        <fullName evidence="5">Transmembrane protein</fullName>
    </recommendedName>
</protein>
<evidence type="ECO:0008006" key="5">
    <source>
        <dbReference type="Google" id="ProtNLM"/>
    </source>
</evidence>
<evidence type="ECO:0000256" key="1">
    <source>
        <dbReference type="SAM" id="Phobius"/>
    </source>
</evidence>
<evidence type="ECO:0000313" key="3">
    <source>
        <dbReference type="EMBL" id="KAH3688651.1"/>
    </source>
</evidence>
<feature type="chain" id="PRO_5040338485" description="Transmembrane protein" evidence="2">
    <location>
        <begin position="48"/>
        <end position="124"/>
    </location>
</feature>
<sequence length="124" mass="13304">MVSGNVAVFVSMEGNSVDSTGFVFGSRFLRDLLPLLLLMMLAVVNLAEEPGSEEDPEDGVESVLDPVAFVVDIVLMDDGLWAWLVAPLLSTTDGGGLGMILSCVVVFLFIFLQFNIKDVGQSFS</sequence>
<feature type="transmembrane region" description="Helical" evidence="1">
    <location>
        <begin position="96"/>
        <end position="116"/>
    </location>
</feature>